<protein>
    <submittedName>
        <fullName evidence="1">Uncharacterized protein</fullName>
    </submittedName>
</protein>
<gene>
    <name evidence="1" type="ORF">EZS28_044044</name>
</gene>
<comment type="caution">
    <text evidence="1">The sequence shown here is derived from an EMBL/GenBank/DDBJ whole genome shotgun (WGS) entry which is preliminary data.</text>
</comment>
<proteinExistence type="predicted"/>
<evidence type="ECO:0000313" key="2">
    <source>
        <dbReference type="Proteomes" id="UP000324800"/>
    </source>
</evidence>
<organism evidence="1 2">
    <name type="scientific">Streblomastix strix</name>
    <dbReference type="NCBI Taxonomy" id="222440"/>
    <lineage>
        <taxon>Eukaryota</taxon>
        <taxon>Metamonada</taxon>
        <taxon>Preaxostyla</taxon>
        <taxon>Oxymonadida</taxon>
        <taxon>Streblomastigidae</taxon>
        <taxon>Streblomastix</taxon>
    </lineage>
</organism>
<sequence>MQSSYQTQTNRKRQSVPTDKLLYCEIFFEDGSNEHYDFFSKSNWGLITSVDEVYKPDDDEHLNEYSLNPIYKIDAVFAMKCIYDDIAKIEKGEFRDYEYRVFDCRFYALDVINRYRESIGKRPIGPKQTKMFTLGVILLREKAIHNAFSDDIHSGPSFVGNVSFPLSASAIPQFQDIFSIGQSGEFYYSEDDNDDEEDDE</sequence>
<dbReference type="Proteomes" id="UP000324800">
    <property type="component" value="Unassembled WGS sequence"/>
</dbReference>
<name>A0A5J4TR94_9EUKA</name>
<dbReference type="AlphaFoldDB" id="A0A5J4TR94"/>
<reference evidence="1 2" key="1">
    <citation type="submission" date="2019-03" db="EMBL/GenBank/DDBJ databases">
        <title>Single cell metagenomics reveals metabolic interactions within the superorganism composed of flagellate Streblomastix strix and complex community of Bacteroidetes bacteria on its surface.</title>
        <authorList>
            <person name="Treitli S.C."/>
            <person name="Kolisko M."/>
            <person name="Husnik F."/>
            <person name="Keeling P."/>
            <person name="Hampl V."/>
        </authorList>
    </citation>
    <scope>NUCLEOTIDE SEQUENCE [LARGE SCALE GENOMIC DNA]</scope>
    <source>
        <strain evidence="1">ST1C</strain>
    </source>
</reference>
<dbReference type="EMBL" id="SNRW01026962">
    <property type="protein sequence ID" value="KAA6360429.1"/>
    <property type="molecule type" value="Genomic_DNA"/>
</dbReference>
<accession>A0A5J4TR94</accession>
<evidence type="ECO:0000313" key="1">
    <source>
        <dbReference type="EMBL" id="KAA6360429.1"/>
    </source>
</evidence>